<dbReference type="STRING" id="1051891.A0A0C3QBP5"/>
<dbReference type="HOGENOM" id="CLU_009958_0_0_1"/>
<sequence>MNVDREDIAAAFEPSLVALGDAIRKHIAGRRDTHVFLVGGFAASPWILSETKRRLKTVGITCEVRRADSNTAKAVAHGGVAFYLDRNVTERTMRHTYGVSLRPWFDSSNPEHQARSHMSKTNPVTGLKNVDGGFFPIVKKGQVVKVDSVYRQGSQSVASRAPEMFTNVQPIKRYNGTRENIAFIDMDPSAFADIGWFSYEIPASAMKRQTGQSGTYYTADFEIVITLGTVEIKAHVEWEENGEKKKTPANSMWEDYY</sequence>
<evidence type="ECO:0000313" key="2">
    <source>
        <dbReference type="Proteomes" id="UP000054248"/>
    </source>
</evidence>
<dbReference type="PANTHER" id="PTHR14187:SF5">
    <property type="entry name" value="HEAT SHOCK 70 KDA PROTEIN 12A"/>
    <property type="match status" value="1"/>
</dbReference>
<evidence type="ECO:0000313" key="1">
    <source>
        <dbReference type="EMBL" id="KIO22616.1"/>
    </source>
</evidence>
<proteinExistence type="predicted"/>
<keyword evidence="2" id="KW-1185">Reference proteome</keyword>
<organism evidence="1 2">
    <name type="scientific">Tulasnella calospora MUT 4182</name>
    <dbReference type="NCBI Taxonomy" id="1051891"/>
    <lineage>
        <taxon>Eukaryota</taxon>
        <taxon>Fungi</taxon>
        <taxon>Dikarya</taxon>
        <taxon>Basidiomycota</taxon>
        <taxon>Agaricomycotina</taxon>
        <taxon>Agaricomycetes</taxon>
        <taxon>Cantharellales</taxon>
        <taxon>Tulasnellaceae</taxon>
        <taxon>Tulasnella</taxon>
    </lineage>
</organism>
<dbReference type="Proteomes" id="UP000054248">
    <property type="component" value="Unassembled WGS sequence"/>
</dbReference>
<name>A0A0C3QBP5_9AGAM</name>
<dbReference type="OrthoDB" id="2963168at2759"/>
<reference evidence="2" key="2">
    <citation type="submission" date="2015-01" db="EMBL/GenBank/DDBJ databases">
        <title>Evolutionary Origins and Diversification of the Mycorrhizal Mutualists.</title>
        <authorList>
            <consortium name="DOE Joint Genome Institute"/>
            <consortium name="Mycorrhizal Genomics Consortium"/>
            <person name="Kohler A."/>
            <person name="Kuo A."/>
            <person name="Nagy L.G."/>
            <person name="Floudas D."/>
            <person name="Copeland A."/>
            <person name="Barry K.W."/>
            <person name="Cichocki N."/>
            <person name="Veneault-Fourrey C."/>
            <person name="LaButti K."/>
            <person name="Lindquist E.A."/>
            <person name="Lipzen A."/>
            <person name="Lundell T."/>
            <person name="Morin E."/>
            <person name="Murat C."/>
            <person name="Riley R."/>
            <person name="Ohm R."/>
            <person name="Sun H."/>
            <person name="Tunlid A."/>
            <person name="Henrissat B."/>
            <person name="Grigoriev I.V."/>
            <person name="Hibbett D.S."/>
            <person name="Martin F."/>
        </authorList>
    </citation>
    <scope>NUCLEOTIDE SEQUENCE [LARGE SCALE GENOMIC DNA]</scope>
    <source>
        <strain evidence="2">MUT 4182</strain>
    </source>
</reference>
<dbReference type="AlphaFoldDB" id="A0A0C3QBP5"/>
<dbReference type="EMBL" id="KN823105">
    <property type="protein sequence ID" value="KIO22616.1"/>
    <property type="molecule type" value="Genomic_DNA"/>
</dbReference>
<dbReference type="PANTHER" id="PTHR14187">
    <property type="entry name" value="ALPHA KINASE/ELONGATION FACTOR 2 KINASE"/>
    <property type="match status" value="1"/>
</dbReference>
<accession>A0A0C3QBP5</accession>
<protein>
    <submittedName>
        <fullName evidence="1">Uncharacterized protein</fullName>
    </submittedName>
</protein>
<gene>
    <name evidence="1" type="ORF">M407DRAFT_27874</name>
</gene>
<reference evidence="1 2" key="1">
    <citation type="submission" date="2014-04" db="EMBL/GenBank/DDBJ databases">
        <authorList>
            <consortium name="DOE Joint Genome Institute"/>
            <person name="Kuo A."/>
            <person name="Girlanda M."/>
            <person name="Perotto S."/>
            <person name="Kohler A."/>
            <person name="Nagy L.G."/>
            <person name="Floudas D."/>
            <person name="Copeland A."/>
            <person name="Barry K.W."/>
            <person name="Cichocki N."/>
            <person name="Veneault-Fourrey C."/>
            <person name="LaButti K."/>
            <person name="Lindquist E.A."/>
            <person name="Lipzen A."/>
            <person name="Lundell T."/>
            <person name="Morin E."/>
            <person name="Murat C."/>
            <person name="Sun H."/>
            <person name="Tunlid A."/>
            <person name="Henrissat B."/>
            <person name="Grigoriev I.V."/>
            <person name="Hibbett D.S."/>
            <person name="Martin F."/>
            <person name="Nordberg H.P."/>
            <person name="Cantor M.N."/>
            <person name="Hua S.X."/>
        </authorList>
    </citation>
    <scope>NUCLEOTIDE SEQUENCE [LARGE SCALE GENOMIC DNA]</scope>
    <source>
        <strain evidence="1 2">MUT 4182</strain>
    </source>
</reference>